<dbReference type="RefSeq" id="WP_142530537.1">
    <property type="nucleotide sequence ID" value="NZ_CBCSJO010000012.1"/>
</dbReference>
<dbReference type="Gene3D" id="3.90.180.10">
    <property type="entry name" value="Medium-chain alcohol dehydrogenases, catalytic domain"/>
    <property type="match status" value="1"/>
</dbReference>
<dbReference type="PANTHER" id="PTHR48106:SF18">
    <property type="entry name" value="QUINONE OXIDOREDUCTASE PIG3"/>
    <property type="match status" value="1"/>
</dbReference>
<dbReference type="InterPro" id="IPR020843">
    <property type="entry name" value="ER"/>
</dbReference>
<dbReference type="Pfam" id="PF00107">
    <property type="entry name" value="ADH_zinc_N"/>
    <property type="match status" value="1"/>
</dbReference>
<keyword evidence="2" id="KW-0560">Oxidoreductase</keyword>
<sequence length="323" mass="33448">MIATQIKAITVDENDEHRLAIRTVDLVPALQAEVTIRITAISLNRGEVRRALTTSLTGTRPGWDFAGIIEDTNGVTDAPPAGSRVAGLLAVGSWCELVHVPLGSIAMIPDGVSDAEAACIPLAGLTALHAIRKGGFLLGKKVLINGASGGVGQMAIQLAALAGAVVYSHIRQEHHRILVEEASTGAVITGATLDEAKSHGPFDFILDSLGGASLSAAMGMLKKNGTCITIGASDSATVTFDSNLLFFGSSGAALKSMNIFHEIAAAGSLADDLEMLLGLVAKGKLKIKIGTEKEWTEISAVATALMERRFSGKAVLHLPGALL</sequence>
<evidence type="ECO:0000259" key="3">
    <source>
        <dbReference type="SMART" id="SM00829"/>
    </source>
</evidence>
<dbReference type="Proteomes" id="UP000320300">
    <property type="component" value="Unassembled WGS sequence"/>
</dbReference>
<dbReference type="GO" id="GO:0016651">
    <property type="term" value="F:oxidoreductase activity, acting on NAD(P)H"/>
    <property type="evidence" value="ECO:0007669"/>
    <property type="project" value="TreeGrafter"/>
</dbReference>
<evidence type="ECO:0000256" key="1">
    <source>
        <dbReference type="ARBA" id="ARBA00022857"/>
    </source>
</evidence>
<dbReference type="SMART" id="SM00829">
    <property type="entry name" value="PKS_ER"/>
    <property type="match status" value="1"/>
</dbReference>
<dbReference type="SUPFAM" id="SSF50129">
    <property type="entry name" value="GroES-like"/>
    <property type="match status" value="1"/>
</dbReference>
<dbReference type="InterPro" id="IPR013149">
    <property type="entry name" value="ADH-like_C"/>
</dbReference>
<keyword evidence="5" id="KW-1185">Reference proteome</keyword>
<dbReference type="SUPFAM" id="SSF51735">
    <property type="entry name" value="NAD(P)-binding Rossmann-fold domains"/>
    <property type="match status" value="1"/>
</dbReference>
<dbReference type="Gene3D" id="3.40.50.720">
    <property type="entry name" value="NAD(P)-binding Rossmann-like Domain"/>
    <property type="match status" value="1"/>
</dbReference>
<evidence type="ECO:0000313" key="5">
    <source>
        <dbReference type="Proteomes" id="UP000320300"/>
    </source>
</evidence>
<name>A0A521FLQ2_9SPHI</name>
<feature type="domain" description="Enoyl reductase (ER)" evidence="3">
    <location>
        <begin position="14"/>
        <end position="316"/>
    </location>
</feature>
<evidence type="ECO:0000313" key="4">
    <source>
        <dbReference type="EMBL" id="SMO96520.1"/>
    </source>
</evidence>
<protein>
    <submittedName>
        <fullName evidence="4">NADPH:quinone reductase</fullName>
    </submittedName>
</protein>
<accession>A0A521FLQ2</accession>
<dbReference type="EMBL" id="FXTN01000013">
    <property type="protein sequence ID" value="SMO96520.1"/>
    <property type="molecule type" value="Genomic_DNA"/>
</dbReference>
<dbReference type="GO" id="GO:0070402">
    <property type="term" value="F:NADPH binding"/>
    <property type="evidence" value="ECO:0007669"/>
    <property type="project" value="TreeGrafter"/>
</dbReference>
<evidence type="ECO:0000256" key="2">
    <source>
        <dbReference type="ARBA" id="ARBA00023002"/>
    </source>
</evidence>
<dbReference type="AlphaFoldDB" id="A0A521FLQ2"/>
<proteinExistence type="predicted"/>
<organism evidence="4 5">
    <name type="scientific">Pedobacter westerhofensis</name>
    <dbReference type="NCBI Taxonomy" id="425512"/>
    <lineage>
        <taxon>Bacteria</taxon>
        <taxon>Pseudomonadati</taxon>
        <taxon>Bacteroidota</taxon>
        <taxon>Sphingobacteriia</taxon>
        <taxon>Sphingobacteriales</taxon>
        <taxon>Sphingobacteriaceae</taxon>
        <taxon>Pedobacter</taxon>
    </lineage>
</organism>
<reference evidence="4 5" key="1">
    <citation type="submission" date="2017-05" db="EMBL/GenBank/DDBJ databases">
        <authorList>
            <person name="Varghese N."/>
            <person name="Submissions S."/>
        </authorList>
    </citation>
    <scope>NUCLEOTIDE SEQUENCE [LARGE SCALE GENOMIC DNA]</scope>
    <source>
        <strain evidence="4 5">DSM 19036</strain>
    </source>
</reference>
<dbReference type="InterPro" id="IPR036291">
    <property type="entry name" value="NAD(P)-bd_dom_sf"/>
</dbReference>
<dbReference type="OrthoDB" id="9792162at2"/>
<dbReference type="InterPro" id="IPR011032">
    <property type="entry name" value="GroES-like_sf"/>
</dbReference>
<gene>
    <name evidence="4" type="ORF">SAMN06265348_113111</name>
</gene>
<keyword evidence="1" id="KW-0521">NADP</keyword>
<dbReference type="PANTHER" id="PTHR48106">
    <property type="entry name" value="QUINONE OXIDOREDUCTASE PIG3-RELATED"/>
    <property type="match status" value="1"/>
</dbReference>